<reference evidence="7 8" key="1">
    <citation type="submission" date="2020-08" db="EMBL/GenBank/DDBJ databases">
        <title>A Genomic Blueprint of the Chicken Gut Microbiome.</title>
        <authorList>
            <person name="Gilroy R."/>
            <person name="Ravi A."/>
            <person name="Getino M."/>
            <person name="Pursley I."/>
            <person name="Horton D.L."/>
            <person name="Alikhan N.-F."/>
            <person name="Baker D."/>
            <person name="Gharbi K."/>
            <person name="Hall N."/>
            <person name="Watson M."/>
            <person name="Adriaenssens E.M."/>
            <person name="Foster-Nyarko E."/>
            <person name="Jarju S."/>
            <person name="Secka A."/>
            <person name="Antonio M."/>
            <person name="Oren A."/>
            <person name="Chaudhuri R."/>
            <person name="La Ragione R.M."/>
            <person name="Hildebrand F."/>
            <person name="Pallen M.J."/>
        </authorList>
    </citation>
    <scope>NUCLEOTIDE SEQUENCE [LARGE SCALE GENOMIC DNA]</scope>
    <source>
        <strain evidence="7 8">Sa1CUA4</strain>
    </source>
</reference>
<dbReference type="Pfam" id="PF08031">
    <property type="entry name" value="BBE"/>
    <property type="match status" value="1"/>
</dbReference>
<keyword evidence="5" id="KW-0560">Oxidoreductase</keyword>
<accession>A0ABR8X633</accession>
<evidence type="ECO:0000313" key="8">
    <source>
        <dbReference type="Proteomes" id="UP000602532"/>
    </source>
</evidence>
<dbReference type="PANTHER" id="PTHR42973:SF39">
    <property type="entry name" value="FAD-BINDING PCMH-TYPE DOMAIN-CONTAINING PROTEIN"/>
    <property type="match status" value="1"/>
</dbReference>
<proteinExistence type="inferred from homology"/>
<gene>
    <name evidence="7" type="ORF">H9622_14245</name>
</gene>
<comment type="cofactor">
    <cofactor evidence="1">
        <name>FAD</name>
        <dbReference type="ChEBI" id="CHEBI:57692"/>
    </cofactor>
</comment>
<name>A0ABR8X633_9MICO</name>
<dbReference type="PROSITE" id="PS51387">
    <property type="entry name" value="FAD_PCMH"/>
    <property type="match status" value="1"/>
</dbReference>
<dbReference type="Pfam" id="PF01565">
    <property type="entry name" value="FAD_binding_4"/>
    <property type="match status" value="1"/>
</dbReference>
<dbReference type="EMBL" id="JACSPM010000006">
    <property type="protein sequence ID" value="MBD8024744.1"/>
    <property type="molecule type" value="Genomic_DNA"/>
</dbReference>
<dbReference type="InterPro" id="IPR036318">
    <property type="entry name" value="FAD-bd_PCMH-like_sf"/>
</dbReference>
<sequence length="451" mass="47231">MSVPPVSVTRVTDLSLTDLAAGTVVKPGDADWDAARSFHSGVGEPTIIVRASTVDDVRAGVRYAASERLDVMIRCGGHSVWGAVPGGLTLDLSGLDDIRVDGTLVQVGGGATWGAVAAELARHGLGVSSGDTASVGVGGLTLGGGIGWMVRAWGLAADQLVGAQVVTARGDVLEVNEASHADLLWALRGGGGNFGVVTRFDFRAHPLTSVVFATLGVDGDARPVLRALRDTMSTAPRDLTVTYMDVPAMDPHAPAGATITACWIGDDEDAARAALAPLLALDAVTETELRARSYPDILMDAPPADPDQPMPGFVGGNTLLDALTDDAIDRLVSFREANQASVLFLRSLGGAFGDVAQDDTPFPARTASWFAMAGAFDIPGLVHDGNRPLIQAEWDAIEALGAGLYGNFTVTTDPAIVTRMYSPETRARLAEIKRRFDPQNRFCRNHNVAPS</sequence>
<dbReference type="InterPro" id="IPR016169">
    <property type="entry name" value="FAD-bd_PCMH_sub2"/>
</dbReference>
<dbReference type="InterPro" id="IPR006094">
    <property type="entry name" value="Oxid_FAD_bind_N"/>
</dbReference>
<evidence type="ECO:0000256" key="2">
    <source>
        <dbReference type="ARBA" id="ARBA00005466"/>
    </source>
</evidence>
<protein>
    <submittedName>
        <fullName evidence="7">FAD-binding oxidoreductase</fullName>
    </submittedName>
</protein>
<dbReference type="Gene3D" id="3.40.462.20">
    <property type="match status" value="1"/>
</dbReference>
<dbReference type="InterPro" id="IPR012951">
    <property type="entry name" value="BBE"/>
</dbReference>
<dbReference type="SUPFAM" id="SSF56176">
    <property type="entry name" value="FAD-binding/transporter-associated domain-like"/>
    <property type="match status" value="1"/>
</dbReference>
<dbReference type="Gene3D" id="3.30.43.10">
    <property type="entry name" value="Uridine Diphospho-n-acetylenolpyruvylglucosamine Reductase, domain 2"/>
    <property type="match status" value="1"/>
</dbReference>
<dbReference type="Gene3D" id="3.30.465.10">
    <property type="match status" value="1"/>
</dbReference>
<dbReference type="PANTHER" id="PTHR42973">
    <property type="entry name" value="BINDING OXIDOREDUCTASE, PUTATIVE (AFU_ORTHOLOGUE AFUA_1G17690)-RELATED"/>
    <property type="match status" value="1"/>
</dbReference>
<evidence type="ECO:0000256" key="5">
    <source>
        <dbReference type="ARBA" id="ARBA00023002"/>
    </source>
</evidence>
<dbReference type="InterPro" id="IPR016166">
    <property type="entry name" value="FAD-bd_PCMH"/>
</dbReference>
<evidence type="ECO:0000313" key="7">
    <source>
        <dbReference type="EMBL" id="MBD8024744.1"/>
    </source>
</evidence>
<organism evidence="7 8">
    <name type="scientific">Microbacterium gallinarum</name>
    <dbReference type="NCBI Taxonomy" id="2762209"/>
    <lineage>
        <taxon>Bacteria</taxon>
        <taxon>Bacillati</taxon>
        <taxon>Actinomycetota</taxon>
        <taxon>Actinomycetes</taxon>
        <taxon>Micrococcales</taxon>
        <taxon>Microbacteriaceae</taxon>
        <taxon>Microbacterium</taxon>
    </lineage>
</organism>
<evidence type="ECO:0000256" key="1">
    <source>
        <dbReference type="ARBA" id="ARBA00001974"/>
    </source>
</evidence>
<keyword evidence="4" id="KW-0274">FAD</keyword>
<dbReference type="InterPro" id="IPR016164">
    <property type="entry name" value="FAD-linked_Oxase-like_C"/>
</dbReference>
<evidence type="ECO:0000256" key="3">
    <source>
        <dbReference type="ARBA" id="ARBA00022630"/>
    </source>
</evidence>
<dbReference type="InterPro" id="IPR050416">
    <property type="entry name" value="FAD-linked_Oxidoreductase"/>
</dbReference>
<comment type="similarity">
    <text evidence="2">Belongs to the oxygen-dependent FAD-linked oxidoreductase family.</text>
</comment>
<evidence type="ECO:0000259" key="6">
    <source>
        <dbReference type="PROSITE" id="PS51387"/>
    </source>
</evidence>
<dbReference type="Proteomes" id="UP000602532">
    <property type="component" value="Unassembled WGS sequence"/>
</dbReference>
<feature type="domain" description="FAD-binding PCMH-type" evidence="6">
    <location>
        <begin position="41"/>
        <end position="207"/>
    </location>
</feature>
<comment type="caution">
    <text evidence="7">The sequence shown here is derived from an EMBL/GenBank/DDBJ whole genome shotgun (WGS) entry which is preliminary data.</text>
</comment>
<dbReference type="SUPFAM" id="SSF55103">
    <property type="entry name" value="FAD-linked oxidases, C-terminal domain"/>
    <property type="match status" value="1"/>
</dbReference>
<dbReference type="InterPro" id="IPR016167">
    <property type="entry name" value="FAD-bd_PCMH_sub1"/>
</dbReference>
<keyword evidence="3" id="KW-0285">Flavoprotein</keyword>
<evidence type="ECO:0000256" key="4">
    <source>
        <dbReference type="ARBA" id="ARBA00022827"/>
    </source>
</evidence>
<keyword evidence="8" id="KW-1185">Reference proteome</keyword>